<gene>
    <name evidence="2" type="ORF">LEP1GSC125_3284</name>
</gene>
<comment type="caution">
    <text evidence="2">The sequence shown here is derived from an EMBL/GenBank/DDBJ whole genome shotgun (WGS) entry which is preliminary data.</text>
</comment>
<feature type="transmembrane region" description="Helical" evidence="1">
    <location>
        <begin position="22"/>
        <end position="39"/>
    </location>
</feature>
<evidence type="ECO:0000313" key="3">
    <source>
        <dbReference type="Proteomes" id="UP000001343"/>
    </source>
</evidence>
<sequence length="49" mass="5718">MAATKTICGSLSLQSVRNSMEFLYSLVFVAILFELKLFWSLKKRKNYLK</sequence>
<dbReference type="Proteomes" id="UP000001343">
    <property type="component" value="Unassembled WGS sequence"/>
</dbReference>
<accession>A0AA87MNK4</accession>
<evidence type="ECO:0000313" key="2">
    <source>
        <dbReference type="EMBL" id="EKR99563.1"/>
    </source>
</evidence>
<dbReference type="AlphaFoldDB" id="A0AA87MNK4"/>
<proteinExistence type="predicted"/>
<protein>
    <submittedName>
        <fullName evidence="2">Uncharacterized protein</fullName>
    </submittedName>
</protein>
<keyword evidence="1" id="KW-0812">Transmembrane</keyword>
<organism evidence="2 3">
    <name type="scientific">Leptospira mayottensis 200901122</name>
    <dbReference type="NCBI Taxonomy" id="1193010"/>
    <lineage>
        <taxon>Bacteria</taxon>
        <taxon>Pseudomonadati</taxon>
        <taxon>Spirochaetota</taxon>
        <taxon>Spirochaetia</taxon>
        <taxon>Leptospirales</taxon>
        <taxon>Leptospiraceae</taxon>
        <taxon>Leptospira</taxon>
    </lineage>
</organism>
<evidence type="ECO:0000256" key="1">
    <source>
        <dbReference type="SAM" id="Phobius"/>
    </source>
</evidence>
<keyword evidence="1" id="KW-0472">Membrane</keyword>
<name>A0AA87MNK4_9LEPT</name>
<reference evidence="2 3" key="1">
    <citation type="journal article" date="2014" name="Int. J. Syst. Evol. Microbiol.">
        <title>Leptospira mayottensis sp. nov., a pathogenic species of the genus Leptospira isolated from humans.</title>
        <authorList>
            <person name="Bourhy P."/>
            <person name="Collet L."/>
            <person name="Brisse S."/>
            <person name="Picardeau M."/>
        </authorList>
    </citation>
    <scope>NUCLEOTIDE SEQUENCE [LARGE SCALE GENOMIC DNA]</scope>
    <source>
        <strain evidence="2 3">200901122</strain>
    </source>
</reference>
<dbReference type="EMBL" id="AKWM02000049">
    <property type="protein sequence ID" value="EKR99563.1"/>
    <property type="molecule type" value="Genomic_DNA"/>
</dbReference>
<keyword evidence="1" id="KW-1133">Transmembrane helix</keyword>